<dbReference type="InterPro" id="IPR036397">
    <property type="entry name" value="RNaseH_sf"/>
</dbReference>
<dbReference type="Gene3D" id="3.30.420.10">
    <property type="entry name" value="Ribonuclease H-like superfamily/Ribonuclease H"/>
    <property type="match status" value="1"/>
</dbReference>
<dbReference type="GO" id="GO:0003676">
    <property type="term" value="F:nucleic acid binding"/>
    <property type="evidence" value="ECO:0007669"/>
    <property type="project" value="InterPro"/>
</dbReference>
<dbReference type="InterPro" id="IPR056924">
    <property type="entry name" value="SH3_Tf2-1"/>
</dbReference>
<dbReference type="InterPro" id="IPR001584">
    <property type="entry name" value="Integrase_cat-core"/>
</dbReference>
<evidence type="ECO:0000259" key="1">
    <source>
        <dbReference type="PROSITE" id="PS50994"/>
    </source>
</evidence>
<dbReference type="PANTHER" id="PTHR37984:SF5">
    <property type="entry name" value="PROTEIN NYNRIN-LIKE"/>
    <property type="match status" value="1"/>
</dbReference>
<dbReference type="PROSITE" id="PS50994">
    <property type="entry name" value="INTEGRASE"/>
    <property type="match status" value="1"/>
</dbReference>
<dbReference type="InterPro" id="IPR012337">
    <property type="entry name" value="RNaseH-like_sf"/>
</dbReference>
<reference evidence="2" key="1">
    <citation type="journal article" date="2022" name="Plant J.">
        <title>Strategies of tolerance reflected in two North American maple genomes.</title>
        <authorList>
            <person name="McEvoy S.L."/>
            <person name="Sezen U.U."/>
            <person name="Trouern-Trend A."/>
            <person name="McMahon S.M."/>
            <person name="Schaberg P.G."/>
            <person name="Yang J."/>
            <person name="Wegrzyn J.L."/>
            <person name="Swenson N.G."/>
        </authorList>
    </citation>
    <scope>NUCLEOTIDE SEQUENCE</scope>
    <source>
        <strain evidence="2">NS2018</strain>
    </source>
</reference>
<keyword evidence="3" id="KW-1185">Reference proteome</keyword>
<gene>
    <name evidence="2" type="ORF">LWI29_015726</name>
</gene>
<dbReference type="SUPFAM" id="SSF53098">
    <property type="entry name" value="Ribonuclease H-like"/>
    <property type="match status" value="1"/>
</dbReference>
<evidence type="ECO:0000313" key="2">
    <source>
        <dbReference type="EMBL" id="KAK0600514.1"/>
    </source>
</evidence>
<evidence type="ECO:0000313" key="3">
    <source>
        <dbReference type="Proteomes" id="UP001168877"/>
    </source>
</evidence>
<dbReference type="Proteomes" id="UP001168877">
    <property type="component" value="Unassembled WGS sequence"/>
</dbReference>
<dbReference type="InterPro" id="IPR050951">
    <property type="entry name" value="Retrovirus_Pol_polyprotein"/>
</dbReference>
<reference evidence="2" key="2">
    <citation type="submission" date="2023-06" db="EMBL/GenBank/DDBJ databases">
        <authorList>
            <person name="Swenson N.G."/>
            <person name="Wegrzyn J.L."/>
            <person name="Mcevoy S.L."/>
        </authorList>
    </citation>
    <scope>NUCLEOTIDE SEQUENCE</scope>
    <source>
        <strain evidence="2">NS2018</strain>
        <tissue evidence="2">Leaf</tissue>
    </source>
</reference>
<dbReference type="SUPFAM" id="SSF54160">
    <property type="entry name" value="Chromo domain-like"/>
    <property type="match status" value="1"/>
</dbReference>
<protein>
    <recommendedName>
        <fullName evidence="1">Integrase catalytic domain-containing protein</fullName>
    </recommendedName>
</protein>
<dbReference type="PANTHER" id="PTHR37984">
    <property type="entry name" value="PROTEIN CBG26694"/>
    <property type="match status" value="1"/>
</dbReference>
<feature type="domain" description="Integrase catalytic" evidence="1">
    <location>
        <begin position="1"/>
        <end position="150"/>
    </location>
</feature>
<proteinExistence type="predicted"/>
<dbReference type="Pfam" id="PF24626">
    <property type="entry name" value="SH3_Tf2-1"/>
    <property type="match status" value="1"/>
</dbReference>
<dbReference type="GO" id="GO:0015074">
    <property type="term" value="P:DNA integration"/>
    <property type="evidence" value="ECO:0007669"/>
    <property type="project" value="InterPro"/>
</dbReference>
<name>A0AA39SY41_ACESA</name>
<organism evidence="2 3">
    <name type="scientific">Acer saccharum</name>
    <name type="common">Sugar maple</name>
    <dbReference type="NCBI Taxonomy" id="4024"/>
    <lineage>
        <taxon>Eukaryota</taxon>
        <taxon>Viridiplantae</taxon>
        <taxon>Streptophyta</taxon>
        <taxon>Embryophyta</taxon>
        <taxon>Tracheophyta</taxon>
        <taxon>Spermatophyta</taxon>
        <taxon>Magnoliopsida</taxon>
        <taxon>eudicotyledons</taxon>
        <taxon>Gunneridae</taxon>
        <taxon>Pentapetalae</taxon>
        <taxon>rosids</taxon>
        <taxon>malvids</taxon>
        <taxon>Sapindales</taxon>
        <taxon>Sapindaceae</taxon>
        <taxon>Hippocastanoideae</taxon>
        <taxon>Acereae</taxon>
        <taxon>Acer</taxon>
    </lineage>
</organism>
<dbReference type="InterPro" id="IPR016197">
    <property type="entry name" value="Chromo-like_dom_sf"/>
</dbReference>
<accession>A0AA39SY41</accession>
<comment type="caution">
    <text evidence="2">The sequence shown here is derived from an EMBL/GenBank/DDBJ whole genome shotgun (WGS) entry which is preliminary data.</text>
</comment>
<sequence>MDFIEGLPPSQGKDTILVVIDRLTKYAHFLTLSHPFTASQVAKIFFDNIHKLHGLPSSITSDRDKIFTSNFWQILFKLVGTKLCLSSAYHPQTDGQSERLNQCLENYLRCMTGERPGKWASWLAMAEWWYNSNYHTGLTMSPFEALYGYKPPIFSYALIENNSPEVKDFACERERIRSVLKETLTQAQARMKHYADRNRSEREFTVGDLVYLRLQPYRQTTVALRRNLKLAPRFFGPYQVLARIGSVAYRLQLPTGSQIHPVFHVSQLKKSIGTTVRPSSTLPPTGPNGQMLVYPVSIVSRKIVKRNNQAVAQVLVQWSNTTPEDATWEDAAWIRLQFPGALDL</sequence>
<dbReference type="EMBL" id="JAUESC010000003">
    <property type="protein sequence ID" value="KAK0600514.1"/>
    <property type="molecule type" value="Genomic_DNA"/>
</dbReference>
<dbReference type="AlphaFoldDB" id="A0AA39SY41"/>